<feature type="domain" description="Polysaccharide lyase family 8 central" evidence="4">
    <location>
        <begin position="601"/>
        <end position="866"/>
    </location>
</feature>
<evidence type="ECO:0000313" key="8">
    <source>
        <dbReference type="Proteomes" id="UP001565242"/>
    </source>
</evidence>
<dbReference type="Pfam" id="PF02884">
    <property type="entry name" value="Lyase_8_C"/>
    <property type="match status" value="1"/>
</dbReference>
<evidence type="ECO:0000259" key="6">
    <source>
        <dbReference type="Pfam" id="PF08124"/>
    </source>
</evidence>
<evidence type="ECO:0000259" key="4">
    <source>
        <dbReference type="Pfam" id="PF02278"/>
    </source>
</evidence>
<dbReference type="GO" id="GO:0016829">
    <property type="term" value="F:lyase activity"/>
    <property type="evidence" value="ECO:0007669"/>
    <property type="project" value="UniProtKB-KW"/>
</dbReference>
<dbReference type="CDD" id="cd01083">
    <property type="entry name" value="GAG_Lyase"/>
    <property type="match status" value="1"/>
</dbReference>
<dbReference type="InterPro" id="IPR004103">
    <property type="entry name" value="Lyase_8_C"/>
</dbReference>
<dbReference type="Pfam" id="PF08124">
    <property type="entry name" value="Lyase_8_N"/>
    <property type="match status" value="1"/>
</dbReference>
<dbReference type="InterPro" id="IPR038970">
    <property type="entry name" value="Lyase_8"/>
</dbReference>
<sequence length="992" mass="110706">MKKRLLYFTATLLTLLFLNFIVTPHTLVETYHSDFCNQLGTWKNLIGQADRSISHGQFVMSNQKEGEHYENVSLNTEAGERSSGDLQVTFAYKGQKNFGLIFRASESSPKNYQAFVYLGNGNWQLSQSPPKQTIDIKGPNLTSGQTYKLLLRYQGSSIQAYLNEKLIYDEPHVSYIEGSTIAGDWKGYIGLGFFNPPSQLTVLSIKSGDIGSISVDVDPHEFVKLRNKWKEQLVTENYNPSIPALVKYVKTLSDNAKVLYQSMSLDPQRTSLWSLQPGESASAHLTREVTNLYYLSKAYGTQGTDYFQDPKLLAAIQSGFDFIVSQKGYDGNKYYGNWWDWQIGIPQKFIGSLMILGDKIPEESLQRYTQALSAYVPNPYQQLYTKPQEIFVDLSFVPNFSTTGANRTDLALSVLGLGILQKDENKIECASNSIKEVFQLVNQGDGFYSDGSFIQHNKIPYTGAYGNVLINGIGQILALTQGSPFEMDNQSVSNFVNIVESSFLPLIYQGTMLPSVNGRSISRAPKDDQMDCSTMYNLLTVAALAPVDVQKKLQEAVKYWIQENPDYYFNNPRNYNSLQLVLSLLADNTISGQKPPFIGTKNFSSMDRFVQSTPNYLLNLSLYSNRIYSFEAGNGENKHGWHTGDGMLYLYNNDGVQFGSSYWPTVDPYRLPGTTVDTVALQDEASYFTTITSLETWVGGVASENQAVMGMSLNKEGTKNNGILLPMNLRAKKSWFILDNQTIALGAGISGDTTADIETIVDNRLLNTTYHYQLLSSTGLINTRSEKEKMDWLLLQSNQQKVSIGYIFPTAQEIRLQSEKRTGTYAAINTAFPSDTTYTGDYWKFIINHGKNPINASYTYIILPGATLDTLKDYSKNNDLKILSNTASIQAVQMDMAGYLGINFWENSGGTIAGITSDKPISFMKQTKAEQTLYTISDPTQSNETVHIHLPQTSQNILSMSEGISFDEVTHSFIVDFSGSAGQAKQIVLGSY</sequence>
<keyword evidence="3 7" id="KW-0456">Lyase</keyword>
<dbReference type="SUPFAM" id="SSF49863">
    <property type="entry name" value="Hyaluronate lyase-like, C-terminal domain"/>
    <property type="match status" value="1"/>
</dbReference>
<proteinExistence type="inferred from homology"/>
<dbReference type="Pfam" id="PF02278">
    <property type="entry name" value="Lyase_8"/>
    <property type="match status" value="1"/>
</dbReference>
<evidence type="ECO:0000256" key="3">
    <source>
        <dbReference type="ARBA" id="ARBA00023239"/>
    </source>
</evidence>
<dbReference type="Proteomes" id="UP001565242">
    <property type="component" value="Unassembled WGS sequence"/>
</dbReference>
<comment type="similarity">
    <text evidence="1">Belongs to the polysaccharide lyase 8 family.</text>
</comment>
<dbReference type="InterPro" id="IPR014718">
    <property type="entry name" value="GH-type_carb-bd"/>
</dbReference>
<reference evidence="7 8" key="1">
    <citation type="submission" date="2024-03" db="EMBL/GenBank/DDBJ databases">
        <title>Mouse gut bacterial collection (mGBC) of GemPharmatech.</title>
        <authorList>
            <person name="He Y."/>
            <person name="Dong L."/>
            <person name="Wu D."/>
            <person name="Gao X."/>
            <person name="Lin Z."/>
        </authorList>
    </citation>
    <scope>NUCLEOTIDE SEQUENCE [LARGE SCALE GENOMIC DNA]</scope>
    <source>
        <strain evidence="7 8">20-218</strain>
    </source>
</reference>
<protein>
    <submittedName>
        <fullName evidence="7">Polysaccharide lyase 8 family protein</fullName>
    </submittedName>
</protein>
<dbReference type="EMBL" id="JBCLSQ010000011">
    <property type="protein sequence ID" value="MEY8537899.1"/>
    <property type="molecule type" value="Genomic_DNA"/>
</dbReference>
<evidence type="ECO:0000259" key="5">
    <source>
        <dbReference type="Pfam" id="PF02884"/>
    </source>
</evidence>
<dbReference type="Gene3D" id="2.70.98.10">
    <property type="match status" value="1"/>
</dbReference>
<dbReference type="InterPro" id="IPR012970">
    <property type="entry name" value="Lyase_8_alpha_N"/>
</dbReference>
<dbReference type="SUPFAM" id="SSF48230">
    <property type="entry name" value="Chondroitin AC/alginate lyase"/>
    <property type="match status" value="1"/>
</dbReference>
<dbReference type="InterPro" id="IPR003159">
    <property type="entry name" value="Lyase_8_central_dom"/>
</dbReference>
<dbReference type="SUPFAM" id="SSF74650">
    <property type="entry name" value="Galactose mutarotase-like"/>
    <property type="match status" value="1"/>
</dbReference>
<dbReference type="InterPro" id="IPR008929">
    <property type="entry name" value="Chondroitin_lyas"/>
</dbReference>
<dbReference type="RefSeq" id="WP_369918133.1">
    <property type="nucleotide sequence ID" value="NZ_JBCLSQ010000011.1"/>
</dbReference>
<dbReference type="InterPro" id="IPR011071">
    <property type="entry name" value="Lyase_8-like_C"/>
</dbReference>
<gene>
    <name evidence="7" type="ORF">AALM99_05520</name>
</gene>
<keyword evidence="8" id="KW-1185">Reference proteome</keyword>
<feature type="domain" description="Polysaccharide lyase family 8 C-terminal" evidence="5">
    <location>
        <begin position="881"/>
        <end position="946"/>
    </location>
</feature>
<dbReference type="PANTHER" id="PTHR38481">
    <property type="entry name" value="HYALURONATE LYASE"/>
    <property type="match status" value="1"/>
</dbReference>
<evidence type="ECO:0000256" key="1">
    <source>
        <dbReference type="ARBA" id="ARBA00006699"/>
    </source>
</evidence>
<dbReference type="Gene3D" id="1.50.10.100">
    <property type="entry name" value="Chondroitin AC/alginate lyase"/>
    <property type="match status" value="1"/>
</dbReference>
<name>A0ABV4D882_9LACT</name>
<dbReference type="PANTHER" id="PTHR38481:SF1">
    <property type="entry name" value="HYALURONATE LYASE"/>
    <property type="match status" value="1"/>
</dbReference>
<feature type="domain" description="Polysaccharide lyase 8 N-terminal alpha-helical" evidence="6">
    <location>
        <begin position="229"/>
        <end position="558"/>
    </location>
</feature>
<comment type="caution">
    <text evidence="7">The sequence shown here is derived from an EMBL/GenBank/DDBJ whole genome shotgun (WGS) entry which is preliminary data.</text>
</comment>
<dbReference type="InterPro" id="IPR011013">
    <property type="entry name" value="Gal_mutarotase_sf_dom"/>
</dbReference>
<dbReference type="Gene3D" id="2.60.120.560">
    <property type="entry name" value="Exo-inulinase, domain 1"/>
    <property type="match status" value="1"/>
</dbReference>
<keyword evidence="2" id="KW-0732">Signal</keyword>
<evidence type="ECO:0000313" key="7">
    <source>
        <dbReference type="EMBL" id="MEY8537899.1"/>
    </source>
</evidence>
<organism evidence="7 8">
    <name type="scientific">Lactococcus muris</name>
    <dbReference type="NCBI Taxonomy" id="2941330"/>
    <lineage>
        <taxon>Bacteria</taxon>
        <taxon>Bacillati</taxon>
        <taxon>Bacillota</taxon>
        <taxon>Bacilli</taxon>
        <taxon>Lactobacillales</taxon>
        <taxon>Streptococcaceae</taxon>
        <taxon>Lactococcus</taxon>
    </lineage>
</organism>
<accession>A0ABV4D882</accession>
<dbReference type="Gene3D" id="2.60.220.10">
    <property type="entry name" value="Polysaccharide lyase family 8-like, C-terminal"/>
    <property type="match status" value="1"/>
</dbReference>
<evidence type="ECO:0000256" key="2">
    <source>
        <dbReference type="ARBA" id="ARBA00022729"/>
    </source>
</evidence>